<evidence type="ECO:0000256" key="2">
    <source>
        <dbReference type="PROSITE-ProRule" id="PRU00708"/>
    </source>
</evidence>
<feature type="chain" id="PRO_5003836600" description="PROP1-like PPR domain-containing protein" evidence="4">
    <location>
        <begin position="19"/>
        <end position="792"/>
    </location>
</feature>
<feature type="compositionally biased region" description="Basic and acidic residues" evidence="3">
    <location>
        <begin position="187"/>
        <end position="198"/>
    </location>
</feature>
<keyword evidence="4" id="KW-0732">Signal</keyword>
<dbReference type="Gene3D" id="1.25.40.10">
    <property type="entry name" value="Tetratricopeptide repeat domain"/>
    <property type="match status" value="3"/>
</dbReference>
<evidence type="ECO:0000256" key="1">
    <source>
        <dbReference type="ARBA" id="ARBA00022737"/>
    </source>
</evidence>
<feature type="repeat" description="PPR" evidence="2">
    <location>
        <begin position="425"/>
        <end position="459"/>
    </location>
</feature>
<name>K0R4I0_THAOC</name>
<feature type="repeat" description="PPR" evidence="2">
    <location>
        <begin position="279"/>
        <end position="313"/>
    </location>
</feature>
<dbReference type="Pfam" id="PF17177">
    <property type="entry name" value="PPR_long"/>
    <property type="match status" value="1"/>
</dbReference>
<dbReference type="Proteomes" id="UP000266841">
    <property type="component" value="Unassembled WGS sequence"/>
</dbReference>
<evidence type="ECO:0000313" key="7">
    <source>
        <dbReference type="Proteomes" id="UP000266841"/>
    </source>
</evidence>
<dbReference type="PANTHER" id="PTHR45613">
    <property type="entry name" value="PENTATRICOPEPTIDE REPEAT-CONTAINING PROTEIN"/>
    <property type="match status" value="1"/>
</dbReference>
<dbReference type="InterPro" id="IPR033443">
    <property type="entry name" value="PROP1-like_PPR_dom"/>
</dbReference>
<accession>K0R4I0</accession>
<dbReference type="Pfam" id="PF01535">
    <property type="entry name" value="PPR"/>
    <property type="match status" value="2"/>
</dbReference>
<evidence type="ECO:0000256" key="4">
    <source>
        <dbReference type="SAM" id="SignalP"/>
    </source>
</evidence>
<comment type="caution">
    <text evidence="6">The sequence shown here is derived from an EMBL/GenBank/DDBJ whole genome shotgun (WGS) entry which is preliminary data.</text>
</comment>
<feature type="region of interest" description="Disordered" evidence="3">
    <location>
        <begin position="54"/>
        <end position="77"/>
    </location>
</feature>
<sequence length="792" mass="88035">MRDRVLSLSVLLLSCGDGSSFCSLTRSCRRTPQRKEIDEYGPPPSRARIKLLARKKTKKSGSQHHPRHHPKSDKKIEMKMKEAQLVEKLLNDAVSKMDRMNREQGNGESMVPKLFPSVQRGPGDLRGLGRLPAGNRTVHADEEERKVWEAARACHESTVPDVGLYGPSAHVGDASFAGHGARAAEAQSRDVLDSDIPRDQLGQAAGGPKALESDEEPAGVLPERNVAEADRRSVGRGVQSRVRRTAQLGDHVAARSILDAMLGTSTSQVHEGIPQIEPTVITYNTLADACKKGGELGHALEVLDLMKNRAAQTGDKSLLPDELTYTILISTVARRSKSMQTRDVRSGGEKDPDMAFELLERAISEGITPNGVTYCALIDVCSRCQRVDMALNGLRLMRKQKTKSSSVRKKGRSTRKHEAPTLFNEVGAWTAAINACGKYERIDTAVRLFRTMIQHGVKPNVYTVACLCDCLLKTSPMRMSETLEVLQYMKQEGIAPSEVMYTSLMSVALKLAEEENKSVVRQNGLQVSIVDTLEEKESPRTAGSGSTPEAIVLYTELLQCLIPQEKDDNVLLRRVFLVFNEMRSAGATPDHACYNSLLRACTLSGDATKAMDVLERMSDDGLSPNRRSWREALRSTQRAKQSDMADSIWDMAVNYKAKGDYIPFIPHSSDIELLLSVYVAELTTTSSHMERNALHRRVMALYEDLKECNPDRGFSYDSIRIDEFERNQYFMLAVLRACVSLEYHGESEDEREHSKAIACDIAGLPIFRERLDKVDRASKKAIALAQNWIYSL</sequence>
<keyword evidence="1" id="KW-0677">Repeat</keyword>
<dbReference type="eggNOG" id="KOG4197">
    <property type="taxonomic scope" value="Eukaryota"/>
</dbReference>
<feature type="signal peptide" evidence="4">
    <location>
        <begin position="1"/>
        <end position="18"/>
    </location>
</feature>
<keyword evidence="7" id="KW-1185">Reference proteome</keyword>
<dbReference type="PANTHER" id="PTHR45613:SF9">
    <property type="entry name" value="MITOCHONDRIAL GROUP I INTRON SPLICING FACTOR CCM1"/>
    <property type="match status" value="1"/>
</dbReference>
<gene>
    <name evidence="6" type="ORF">THAOC_34750</name>
</gene>
<feature type="repeat" description="PPR" evidence="2">
    <location>
        <begin position="590"/>
        <end position="624"/>
    </location>
</feature>
<reference evidence="6 7" key="1">
    <citation type="journal article" date="2012" name="Genome Biol.">
        <title>Genome and low-iron response of an oceanic diatom adapted to chronic iron limitation.</title>
        <authorList>
            <person name="Lommer M."/>
            <person name="Specht M."/>
            <person name="Roy A.S."/>
            <person name="Kraemer L."/>
            <person name="Andreson R."/>
            <person name="Gutowska M.A."/>
            <person name="Wolf J."/>
            <person name="Bergner S.V."/>
            <person name="Schilhabel M.B."/>
            <person name="Klostermeier U.C."/>
            <person name="Beiko R.G."/>
            <person name="Rosenstiel P."/>
            <person name="Hippler M."/>
            <person name="Laroche J."/>
        </authorList>
    </citation>
    <scope>NUCLEOTIDE SEQUENCE [LARGE SCALE GENOMIC DNA]</scope>
    <source>
        <strain evidence="6 7">CCMP1005</strain>
    </source>
</reference>
<feature type="region of interest" description="Disordered" evidence="3">
    <location>
        <begin position="180"/>
        <end position="223"/>
    </location>
</feature>
<dbReference type="InterPro" id="IPR011990">
    <property type="entry name" value="TPR-like_helical_dom_sf"/>
</dbReference>
<dbReference type="OMA" id="RACHEST"/>
<dbReference type="OrthoDB" id="47432at2759"/>
<evidence type="ECO:0000259" key="5">
    <source>
        <dbReference type="Pfam" id="PF17177"/>
    </source>
</evidence>
<protein>
    <recommendedName>
        <fullName evidence="5">PROP1-like PPR domain-containing protein</fullName>
    </recommendedName>
</protein>
<dbReference type="InterPro" id="IPR002885">
    <property type="entry name" value="PPR_rpt"/>
</dbReference>
<dbReference type="PROSITE" id="PS51257">
    <property type="entry name" value="PROKAR_LIPOPROTEIN"/>
    <property type="match status" value="1"/>
</dbReference>
<evidence type="ECO:0000313" key="6">
    <source>
        <dbReference type="EMBL" id="EJK46574.1"/>
    </source>
</evidence>
<evidence type="ECO:0000256" key="3">
    <source>
        <dbReference type="SAM" id="MobiDB-lite"/>
    </source>
</evidence>
<proteinExistence type="predicted"/>
<feature type="repeat" description="PPR" evidence="2">
    <location>
        <begin position="370"/>
        <end position="404"/>
    </location>
</feature>
<organism evidence="6 7">
    <name type="scientific">Thalassiosira oceanica</name>
    <name type="common">Marine diatom</name>
    <dbReference type="NCBI Taxonomy" id="159749"/>
    <lineage>
        <taxon>Eukaryota</taxon>
        <taxon>Sar</taxon>
        <taxon>Stramenopiles</taxon>
        <taxon>Ochrophyta</taxon>
        <taxon>Bacillariophyta</taxon>
        <taxon>Coscinodiscophyceae</taxon>
        <taxon>Thalassiosirophycidae</taxon>
        <taxon>Thalassiosirales</taxon>
        <taxon>Thalassiosiraceae</taxon>
        <taxon>Thalassiosira</taxon>
    </lineage>
</organism>
<dbReference type="Pfam" id="PF13041">
    <property type="entry name" value="PPR_2"/>
    <property type="match status" value="1"/>
</dbReference>
<feature type="domain" description="PROP1-like PPR" evidence="5">
    <location>
        <begin position="555"/>
        <end position="645"/>
    </location>
</feature>
<dbReference type="AlphaFoldDB" id="K0R4I0"/>
<dbReference type="NCBIfam" id="TIGR00756">
    <property type="entry name" value="PPR"/>
    <property type="match status" value="3"/>
</dbReference>
<dbReference type="EMBL" id="AGNL01047666">
    <property type="protein sequence ID" value="EJK46574.1"/>
    <property type="molecule type" value="Genomic_DNA"/>
</dbReference>
<feature type="compositionally biased region" description="Basic residues" evidence="3">
    <location>
        <begin position="54"/>
        <end position="72"/>
    </location>
</feature>
<dbReference type="PROSITE" id="PS51375">
    <property type="entry name" value="PPR"/>
    <property type="match status" value="4"/>
</dbReference>